<comment type="caution">
    <text evidence="7">The sequence shown here is derived from an EMBL/GenBank/DDBJ whole genome shotgun (WGS) entry which is preliminary data.</text>
</comment>
<feature type="compositionally biased region" description="Polar residues" evidence="5">
    <location>
        <begin position="34"/>
        <end position="43"/>
    </location>
</feature>
<feature type="domain" description="ZZ-type" evidence="6">
    <location>
        <begin position="1104"/>
        <end position="1157"/>
    </location>
</feature>
<organism evidence="7 8">
    <name type="scientific">Chytriomyces confervae</name>
    <dbReference type="NCBI Taxonomy" id="246404"/>
    <lineage>
        <taxon>Eukaryota</taxon>
        <taxon>Fungi</taxon>
        <taxon>Fungi incertae sedis</taxon>
        <taxon>Chytridiomycota</taxon>
        <taxon>Chytridiomycota incertae sedis</taxon>
        <taxon>Chytridiomycetes</taxon>
        <taxon>Chytridiales</taxon>
        <taxon>Chytriomycetaceae</taxon>
        <taxon>Chytriomyces</taxon>
    </lineage>
</organism>
<dbReference type="GO" id="GO:0008270">
    <property type="term" value="F:zinc ion binding"/>
    <property type="evidence" value="ECO:0007669"/>
    <property type="project" value="UniProtKB-KW"/>
</dbReference>
<dbReference type="OrthoDB" id="2131550at2759"/>
<evidence type="ECO:0000256" key="5">
    <source>
        <dbReference type="SAM" id="MobiDB-lite"/>
    </source>
</evidence>
<feature type="region of interest" description="Disordered" evidence="5">
    <location>
        <begin position="27"/>
        <end position="58"/>
    </location>
</feature>
<dbReference type="AlphaFoldDB" id="A0A507FEP6"/>
<reference evidence="7 8" key="1">
    <citation type="journal article" date="2019" name="Sci. Rep.">
        <title>Comparative genomics of chytrid fungi reveal insights into the obligate biotrophic and pathogenic lifestyle of Synchytrium endobioticum.</title>
        <authorList>
            <person name="van de Vossenberg B.T.L.H."/>
            <person name="Warris S."/>
            <person name="Nguyen H.D.T."/>
            <person name="van Gent-Pelzer M.P.E."/>
            <person name="Joly D.L."/>
            <person name="van de Geest H.C."/>
            <person name="Bonants P.J.M."/>
            <person name="Smith D.S."/>
            <person name="Levesque C.A."/>
            <person name="van der Lee T.A.J."/>
        </authorList>
    </citation>
    <scope>NUCLEOTIDE SEQUENCE [LARGE SCALE GENOMIC DNA]</scope>
    <source>
        <strain evidence="7 8">CBS 675.73</strain>
    </source>
</reference>
<keyword evidence="8" id="KW-1185">Reference proteome</keyword>
<dbReference type="Pfam" id="PF00569">
    <property type="entry name" value="ZZ"/>
    <property type="match status" value="1"/>
</dbReference>
<dbReference type="PANTHER" id="PTHR24216">
    <property type="entry name" value="PAXILLIN-RELATED"/>
    <property type="match status" value="1"/>
</dbReference>
<feature type="region of interest" description="Disordered" evidence="5">
    <location>
        <begin position="966"/>
        <end position="1029"/>
    </location>
</feature>
<evidence type="ECO:0000256" key="4">
    <source>
        <dbReference type="PROSITE-ProRule" id="PRU00228"/>
    </source>
</evidence>
<dbReference type="PROSITE" id="PS50135">
    <property type="entry name" value="ZF_ZZ_2"/>
    <property type="match status" value="1"/>
</dbReference>
<name>A0A507FEP6_9FUNG</name>
<dbReference type="SUPFAM" id="SSF57850">
    <property type="entry name" value="RING/U-box"/>
    <property type="match status" value="1"/>
</dbReference>
<gene>
    <name evidence="7" type="ORF">CcCBS67573_g04670</name>
</gene>
<feature type="compositionally biased region" description="Low complexity" evidence="5">
    <location>
        <begin position="1007"/>
        <end position="1029"/>
    </location>
</feature>
<evidence type="ECO:0000256" key="2">
    <source>
        <dbReference type="ARBA" id="ARBA00022771"/>
    </source>
</evidence>
<dbReference type="CDD" id="cd02249">
    <property type="entry name" value="ZZ"/>
    <property type="match status" value="1"/>
</dbReference>
<evidence type="ECO:0000256" key="1">
    <source>
        <dbReference type="ARBA" id="ARBA00022723"/>
    </source>
</evidence>
<keyword evidence="3" id="KW-0862">Zinc</keyword>
<keyword evidence="2 4" id="KW-0863">Zinc-finger</keyword>
<dbReference type="InterPro" id="IPR043145">
    <property type="entry name" value="Znf_ZZ_sf"/>
</dbReference>
<evidence type="ECO:0000313" key="8">
    <source>
        <dbReference type="Proteomes" id="UP000320333"/>
    </source>
</evidence>
<evidence type="ECO:0000259" key="6">
    <source>
        <dbReference type="PROSITE" id="PS50135"/>
    </source>
</evidence>
<evidence type="ECO:0000313" key="7">
    <source>
        <dbReference type="EMBL" id="TPX74050.1"/>
    </source>
</evidence>
<proteinExistence type="predicted"/>
<dbReference type="EMBL" id="QEAP01000147">
    <property type="protein sequence ID" value="TPX74050.1"/>
    <property type="molecule type" value="Genomic_DNA"/>
</dbReference>
<keyword evidence="1" id="KW-0479">Metal-binding</keyword>
<evidence type="ECO:0000256" key="3">
    <source>
        <dbReference type="ARBA" id="ARBA00022833"/>
    </source>
</evidence>
<dbReference type="Gene3D" id="3.30.60.90">
    <property type="match status" value="1"/>
</dbReference>
<protein>
    <recommendedName>
        <fullName evidence="6">ZZ-type domain-containing protein</fullName>
    </recommendedName>
</protein>
<feature type="compositionally biased region" description="Low complexity" evidence="5">
    <location>
        <begin position="988"/>
        <end position="998"/>
    </location>
</feature>
<sequence>MSFWKSNDPAATPSTSPSFLLTEGNLVPFPPAVSQPTPQQLVPSQPGDDLTPPNGVDQSNVNGIALLSAASAGFSVSPPREDFHPSAIHYDVDVSAASLNVVLSLEFENPYFNNKSADSNLHESMMVKTKVAKLIAIPGSDQQLRLISTTFQDWDEVAGRWVDITADVAYTAQAEAVVQAVIETAPGQTAGLSTVKQESFDATLGPVGLKGRIVLKFSCGKPYSYDAMGMAQDGSDIGKAKIIPLALFLPWASVGDVTGLCAISFSVTVPENAHVLPAGLCGNAYEHLRSQSIFSKSAMVAVGDFKKQSNGDSKLRAGYKWDCLPPQQTFILTWISILNDPDFGFEVLDVNDVPNERPMKATIYRPSSKDQLLLTHARPGAGFISSQLMRILIEAPKMTVARTDPCLVMNISMSDSSGSTFARCDSGTVRDQFNAMLERRFLKRISSIPTLLAAGILQPNDIWADLVIVFDHSILGEKLIMFKVCDYEDGCVVQGADGSVSVGSSPISRSSATAKSIVEYVKWFKTFSASGGTDFLVPSHAAGAKYDEIMRSAKNLAGPGANLEMKAFVDFDTDGGHYGDVSSACSALEGVCKQFKVRNGIVTGFGAWVDQNCSSRMAAVLGPNPALLGLHVPEMGKEGMDSIFRRGFTAWIDAIRFESFTVSIAAGSHLYQDARVGTKSSDALEVIAAVLEKGAGALEFGAPDVSSLDVVGSVIQGVASGDSMIVYVNSALEASEVARRLELKVNGKVVGNAVRLVASETLEGDDLAFEWLALAAKETKGIVINSTVANSRVLSRLEDNVSFAYNLPAISGATSYLGRAKTSANRSPIDKDHQAAEPKTNLKKREEILLQAQPLFGGASGGAMPKLGGAFGFRKQQAHLQSPASAPFAPAQSSGFGAPASLFGAAQSSGFGAPASSFNASAPYSAFGAPAPSSSFGAPAPSSAFGAPAPSSAFGAPAPSSQYGASQPFGFGSAAAPSQQPPPPPPASFAFGSAAAPSQQPPPPPRASFAFGSAAVPNKQQQQQQQQLKVQHQAAQSALRFPIGTSIVLWSDILECSSFLCTMSSSTSKAASAGETPLETMQSLRNIRFSIDKFSNRKTSNGHPISYNCDVCSKPIDEDTGRWHCNDCEDYDECFSCHSKQGHLTSLPLHRMRNISTKSQAVLIAAPNSLVDSLLGPSPTQQQSASSSSVVVDRTAQIDVGRARRFALAMLAWWQSIRMALPNSQKLPEALDPAFTSEIRSALVLTSPEPLLAIVLKVIDTLERETA</sequence>
<dbReference type="InterPro" id="IPR000433">
    <property type="entry name" value="Znf_ZZ"/>
</dbReference>
<feature type="region of interest" description="Disordered" evidence="5">
    <location>
        <begin position="823"/>
        <end position="843"/>
    </location>
</feature>
<dbReference type="Proteomes" id="UP000320333">
    <property type="component" value="Unassembled WGS sequence"/>
</dbReference>
<dbReference type="STRING" id="246404.A0A507FEP6"/>
<accession>A0A507FEP6</accession>